<dbReference type="PANTHER" id="PTHR12110">
    <property type="entry name" value="HYDROXYPYRUVATE ISOMERASE"/>
    <property type="match status" value="1"/>
</dbReference>
<dbReference type="InterPro" id="IPR036237">
    <property type="entry name" value="Xyl_isomerase-like_sf"/>
</dbReference>
<dbReference type="InterPro" id="IPR013022">
    <property type="entry name" value="Xyl_isomerase-like_TIM-brl"/>
</dbReference>
<evidence type="ECO:0000259" key="1">
    <source>
        <dbReference type="Pfam" id="PF01261"/>
    </source>
</evidence>
<organism evidence="2">
    <name type="scientific">marine sediment metagenome</name>
    <dbReference type="NCBI Taxonomy" id="412755"/>
    <lineage>
        <taxon>unclassified sequences</taxon>
        <taxon>metagenomes</taxon>
        <taxon>ecological metagenomes</taxon>
    </lineage>
</organism>
<accession>X0UHG7</accession>
<evidence type="ECO:0000313" key="2">
    <source>
        <dbReference type="EMBL" id="GAF99842.1"/>
    </source>
</evidence>
<dbReference type="Gene3D" id="3.20.20.150">
    <property type="entry name" value="Divalent-metal-dependent TIM barrel enzymes"/>
    <property type="match status" value="1"/>
</dbReference>
<dbReference type="PANTHER" id="PTHR12110:SF21">
    <property type="entry name" value="XYLOSE ISOMERASE-LIKE TIM BARREL DOMAIN-CONTAINING PROTEIN"/>
    <property type="match status" value="1"/>
</dbReference>
<dbReference type="AlphaFoldDB" id="X0UHG7"/>
<comment type="caution">
    <text evidence="2">The sequence shown here is derived from an EMBL/GenBank/DDBJ whole genome shotgun (WGS) entry which is preliminary data.</text>
</comment>
<dbReference type="EMBL" id="BARS01028905">
    <property type="protein sequence ID" value="GAF99842.1"/>
    <property type="molecule type" value="Genomic_DNA"/>
</dbReference>
<gene>
    <name evidence="2" type="ORF">S01H1_45257</name>
</gene>
<proteinExistence type="predicted"/>
<sequence>CPEVALNDKERIRDISRAFSKHDVVIAEVGRWCNLLDSDPAKRKANLRRVTEGLALAETIGARCCVDIAGSYNRKIWYGPHPDNLSREFFDRVVENARRIIDDVKPKRARFCYEMVGWSLPDSADSYLRLIQAIDREAFAVHLDPCNLINSPARFYRNTELLNECFDKLGKWIVSCHAKDLRWEVEMSVHFREVTLGTGSLDYTTYLKRLAALGGDVPLMIEHMKGPEEYDKSRRYLFDLGHKIGVNFG</sequence>
<name>X0UHG7_9ZZZZ</name>
<feature type="non-terminal residue" evidence="2">
    <location>
        <position position="1"/>
    </location>
</feature>
<feature type="domain" description="Xylose isomerase-like TIM barrel" evidence="1">
    <location>
        <begin position="8"/>
        <end position="237"/>
    </location>
</feature>
<protein>
    <recommendedName>
        <fullName evidence="1">Xylose isomerase-like TIM barrel domain-containing protein</fullName>
    </recommendedName>
</protein>
<dbReference type="SUPFAM" id="SSF51658">
    <property type="entry name" value="Xylose isomerase-like"/>
    <property type="match status" value="1"/>
</dbReference>
<dbReference type="InterPro" id="IPR050312">
    <property type="entry name" value="IolE/XylAMocC-like"/>
</dbReference>
<dbReference type="Pfam" id="PF01261">
    <property type="entry name" value="AP_endonuc_2"/>
    <property type="match status" value="1"/>
</dbReference>
<reference evidence="2" key="1">
    <citation type="journal article" date="2014" name="Front. Microbiol.">
        <title>High frequency of phylogenetically diverse reductive dehalogenase-homologous genes in deep subseafloor sedimentary metagenomes.</title>
        <authorList>
            <person name="Kawai M."/>
            <person name="Futagami T."/>
            <person name="Toyoda A."/>
            <person name="Takaki Y."/>
            <person name="Nishi S."/>
            <person name="Hori S."/>
            <person name="Arai W."/>
            <person name="Tsubouchi T."/>
            <person name="Morono Y."/>
            <person name="Uchiyama I."/>
            <person name="Ito T."/>
            <person name="Fujiyama A."/>
            <person name="Inagaki F."/>
            <person name="Takami H."/>
        </authorList>
    </citation>
    <scope>NUCLEOTIDE SEQUENCE</scope>
    <source>
        <strain evidence="2">Expedition CK06-06</strain>
    </source>
</reference>